<proteinExistence type="inferred from homology"/>
<dbReference type="SUPFAM" id="SSF56281">
    <property type="entry name" value="Metallo-hydrolase/oxidoreductase"/>
    <property type="match status" value="1"/>
</dbReference>
<dbReference type="InterPro" id="IPR001279">
    <property type="entry name" value="Metallo-B-lactamas"/>
</dbReference>
<dbReference type="GO" id="GO:0017001">
    <property type="term" value="P:antibiotic catabolic process"/>
    <property type="evidence" value="ECO:0007669"/>
    <property type="project" value="UniProtKB-ARBA"/>
</dbReference>
<protein>
    <submittedName>
        <fullName evidence="4">Glyoxylase, beta-lactamase superfamily II</fullName>
    </submittedName>
</protein>
<accession>A0A1I3KJR0</accession>
<keyword evidence="5" id="KW-1185">Reference proteome</keyword>
<reference evidence="5" key="1">
    <citation type="submission" date="2016-10" db="EMBL/GenBank/DDBJ databases">
        <authorList>
            <person name="Varghese N."/>
            <person name="Submissions S."/>
        </authorList>
    </citation>
    <scope>NUCLEOTIDE SEQUENCE [LARGE SCALE GENOMIC DNA]</scope>
    <source>
        <strain evidence="5">DSM 26471</strain>
    </source>
</reference>
<evidence type="ECO:0000259" key="3">
    <source>
        <dbReference type="SMART" id="SM00849"/>
    </source>
</evidence>
<feature type="signal peptide" evidence="2">
    <location>
        <begin position="1"/>
        <end position="23"/>
    </location>
</feature>
<dbReference type="EMBL" id="FORH01000001">
    <property type="protein sequence ID" value="SFI72435.1"/>
    <property type="molecule type" value="Genomic_DNA"/>
</dbReference>
<dbReference type="SMART" id="SM00849">
    <property type="entry name" value="Lactamase_B"/>
    <property type="match status" value="1"/>
</dbReference>
<evidence type="ECO:0000256" key="2">
    <source>
        <dbReference type="SAM" id="SignalP"/>
    </source>
</evidence>
<dbReference type="AlphaFoldDB" id="A0A1I3KJR0"/>
<dbReference type="PANTHER" id="PTHR42951:SF4">
    <property type="entry name" value="ACYL-COENZYME A THIOESTERASE MBLAC2"/>
    <property type="match status" value="1"/>
</dbReference>
<feature type="domain" description="Metallo-beta-lactamase" evidence="3">
    <location>
        <begin position="53"/>
        <end position="238"/>
    </location>
</feature>
<dbReference type="PANTHER" id="PTHR42951">
    <property type="entry name" value="METALLO-BETA-LACTAMASE DOMAIN-CONTAINING"/>
    <property type="match status" value="1"/>
</dbReference>
<name>A0A1I3KJR0_9RHOB</name>
<dbReference type="InterPro" id="IPR050855">
    <property type="entry name" value="NDM-1-like"/>
</dbReference>
<dbReference type="CDD" id="cd16282">
    <property type="entry name" value="metallo-hydrolase-like_MBL-fold"/>
    <property type="match status" value="1"/>
</dbReference>
<sequence length="307" mass="32858">MKPTLMVALAVALPVALPGLAAADVLTVEPVAEDVYALVGPLTQRDPVNLGNNATFGVVVTSEGVVLVDAGGSWLGAQMIDDVIDTITDQPVTYVIDTGGQDHRWIGNSYWQAQGATVIASQAAVEDQQARASMEMTMLSQLVGEGLKGTDPAFADVTFESDYTLDLGGITLQIMHRGQAHTPGDSFVWLKDRDVMFTGDIVFTDRMLGVLPDSNVKSWLGAFEAMAEFDPAQIVPGHGPVADLSKARAESYDYLLNLRTEIGALIDAGGDIMAAPTIDQSRWADLPQFDALAGRNAQATFEQMEWE</sequence>
<dbReference type="Proteomes" id="UP000199630">
    <property type="component" value="Unassembled WGS sequence"/>
</dbReference>
<dbReference type="InterPro" id="IPR036866">
    <property type="entry name" value="RibonucZ/Hydroxyglut_hydro"/>
</dbReference>
<dbReference type="Gene3D" id="3.60.15.10">
    <property type="entry name" value="Ribonuclease Z/Hydroxyacylglutathione hydrolase-like"/>
    <property type="match status" value="1"/>
</dbReference>
<dbReference type="STRING" id="588602.SAMN04487991_0707"/>
<organism evidence="4 5">
    <name type="scientific">Celeribacter neptunius</name>
    <dbReference type="NCBI Taxonomy" id="588602"/>
    <lineage>
        <taxon>Bacteria</taxon>
        <taxon>Pseudomonadati</taxon>
        <taxon>Pseudomonadota</taxon>
        <taxon>Alphaproteobacteria</taxon>
        <taxon>Rhodobacterales</taxon>
        <taxon>Roseobacteraceae</taxon>
        <taxon>Celeribacter</taxon>
    </lineage>
</organism>
<evidence type="ECO:0000313" key="4">
    <source>
        <dbReference type="EMBL" id="SFI72435.1"/>
    </source>
</evidence>
<evidence type="ECO:0000313" key="5">
    <source>
        <dbReference type="Proteomes" id="UP000199630"/>
    </source>
</evidence>
<comment type="similarity">
    <text evidence="1">Belongs to the metallo-beta-lactamase superfamily. Class-B beta-lactamase family.</text>
</comment>
<feature type="chain" id="PRO_5011664487" evidence="2">
    <location>
        <begin position="24"/>
        <end position="307"/>
    </location>
</feature>
<gene>
    <name evidence="4" type="ORF">SAMN04487991_0707</name>
</gene>
<evidence type="ECO:0000256" key="1">
    <source>
        <dbReference type="ARBA" id="ARBA00005250"/>
    </source>
</evidence>
<keyword evidence="2" id="KW-0732">Signal</keyword>
<dbReference type="RefSeq" id="WP_177213012.1">
    <property type="nucleotide sequence ID" value="NZ_FORH01000001.1"/>
</dbReference>
<dbReference type="Pfam" id="PF00753">
    <property type="entry name" value="Lactamase_B"/>
    <property type="match status" value="1"/>
</dbReference>